<proteinExistence type="predicted"/>
<evidence type="ECO:0000313" key="2">
    <source>
        <dbReference type="Proteomes" id="UP000050465"/>
    </source>
</evidence>
<reference evidence="1 2" key="1">
    <citation type="submission" date="2015-09" db="EMBL/GenBank/DDBJ databases">
        <title>Identification and resolution of microdiversity through metagenomic sequencing of parallel consortia.</title>
        <authorList>
            <person name="Nelson W.C."/>
            <person name="Romine M.F."/>
            <person name="Lindemann S.R."/>
        </authorList>
    </citation>
    <scope>NUCLEOTIDE SEQUENCE [LARGE SCALE GENOMIC DNA]</scope>
    <source>
        <strain evidence="1">Ana</strain>
    </source>
</reference>
<evidence type="ECO:0008006" key="3">
    <source>
        <dbReference type="Google" id="ProtNLM"/>
    </source>
</evidence>
<sequence>MRLEIYLDRGNGSSKILPIVEGEKRATFKIPSVTRKMEPFQDGIMFLKSGQVYLCGEPAIKTFLGTRYTPLDNNDKIRELAVVVAAALIEIFPGGGPVELSLGISSPIFHQGIEREIIKELSKLETGFRYEGRDYVVLLERVGAFQEGVIFLDLNPAFNGVIDLGQGTLLAGFRHPEEGVKTLPLSDGNRGGCNLIISSLLSDDRFLKAVKSAGFSAAPCPDKLSSLLSNGRWQFKEIDFRNFLKPYMKVPKQRLENAVQAIKTELKNASPYEDIVPRIAFIGGGSSLIRCVGGDAAERWCERHHLELLKDSPDYQTVYQMYAASQLDPSRLMRVSARAEAA</sequence>
<dbReference type="STRING" id="1666911.HLUCCA11_24480"/>
<comment type="caution">
    <text evidence="1">The sequence shown here is derived from an EMBL/GenBank/DDBJ whole genome shotgun (WGS) entry which is preliminary data.</text>
</comment>
<name>A0A0P7ZNM4_9CYAN</name>
<organism evidence="1 2">
    <name type="scientific">Phormidesmis priestleyi Ana</name>
    <dbReference type="NCBI Taxonomy" id="1666911"/>
    <lineage>
        <taxon>Bacteria</taxon>
        <taxon>Bacillati</taxon>
        <taxon>Cyanobacteriota</taxon>
        <taxon>Cyanophyceae</taxon>
        <taxon>Leptolyngbyales</taxon>
        <taxon>Leptolyngbyaceae</taxon>
        <taxon>Phormidesmis</taxon>
    </lineage>
</organism>
<gene>
    <name evidence="1" type="ORF">HLUCCA11_24480</name>
</gene>
<evidence type="ECO:0000313" key="1">
    <source>
        <dbReference type="EMBL" id="KPQ31038.1"/>
    </source>
</evidence>
<protein>
    <recommendedName>
        <fullName evidence="3">Actin-like protein N-terminal domain-containing protein</fullName>
    </recommendedName>
</protein>
<dbReference type="EMBL" id="LJZR01000130">
    <property type="protein sequence ID" value="KPQ31038.1"/>
    <property type="molecule type" value="Genomic_DNA"/>
</dbReference>
<dbReference type="Proteomes" id="UP000050465">
    <property type="component" value="Unassembled WGS sequence"/>
</dbReference>
<dbReference type="AlphaFoldDB" id="A0A0P7ZNM4"/>
<accession>A0A0P7ZNM4</accession>